<proteinExistence type="predicted"/>
<keyword evidence="2" id="KW-1003">Cell membrane</keyword>
<evidence type="ECO:0000313" key="8">
    <source>
        <dbReference type="Proteomes" id="UP001143372"/>
    </source>
</evidence>
<keyword evidence="8" id="KW-1185">Reference proteome</keyword>
<feature type="transmembrane region" description="Helical" evidence="6">
    <location>
        <begin position="339"/>
        <end position="358"/>
    </location>
</feature>
<evidence type="ECO:0000313" key="7">
    <source>
        <dbReference type="EMBL" id="GLK69831.1"/>
    </source>
</evidence>
<dbReference type="EMBL" id="BSFI01000023">
    <property type="protein sequence ID" value="GLK69831.1"/>
    <property type="molecule type" value="Genomic_DNA"/>
</dbReference>
<feature type="transmembrane region" description="Helical" evidence="6">
    <location>
        <begin position="64"/>
        <end position="83"/>
    </location>
</feature>
<keyword evidence="4 6" id="KW-1133">Transmembrane helix</keyword>
<evidence type="ECO:0000256" key="5">
    <source>
        <dbReference type="ARBA" id="ARBA00023136"/>
    </source>
</evidence>
<dbReference type="InterPro" id="IPR005495">
    <property type="entry name" value="LptG/LptF_permease"/>
</dbReference>
<evidence type="ECO:0000256" key="6">
    <source>
        <dbReference type="SAM" id="Phobius"/>
    </source>
</evidence>
<dbReference type="PANTHER" id="PTHR33529">
    <property type="entry name" value="SLR0882 PROTEIN-RELATED"/>
    <property type="match status" value="1"/>
</dbReference>
<reference evidence="7" key="1">
    <citation type="journal article" date="2014" name="Int. J. Syst. Evol. Microbiol.">
        <title>Complete genome sequence of Corynebacterium casei LMG S-19264T (=DSM 44701T), isolated from a smear-ripened cheese.</title>
        <authorList>
            <consortium name="US DOE Joint Genome Institute (JGI-PGF)"/>
            <person name="Walter F."/>
            <person name="Albersmeier A."/>
            <person name="Kalinowski J."/>
            <person name="Ruckert C."/>
        </authorList>
    </citation>
    <scope>NUCLEOTIDE SEQUENCE</scope>
    <source>
        <strain evidence="7">VKM B-2347</strain>
    </source>
</reference>
<sequence length="385" mass="41349">MRFTRYLSTSLVRLSLTSALILAFIAQILDLVDNAGDILDTGDGLLGILRYAGLKMPTLLTHSLPLGALIGALAALLTLARNGEIAPMRSAGRSTWALFLMMLPGALVLVIVQSTLIDVIAPRTEAKLAIMLTHAGDEGDADVEAGAAKDGKTDPKPIWLRIGDSVVSFDRVSDKGKKLKALRIYDRDANKIVTARTMAAEAHYEKRRWILKDAERVDWTRDNFNVRTPADGPWNTTLTPDDVLSALTPESRVSLAAARAVLSGQMTPNAPLAFYETLVERIYAGPLGAIVMVLLAMPAALVNWRDARSIRHAAAALGGGLMFMLSDGLLSTLALTGVITPVVGAWSALLIFAAYGVWRIRRIDGGWPEPKVHATSGPRLAEANG</sequence>
<accession>A0A9W6J4U9</accession>
<gene>
    <name evidence="7" type="primary">yjgQ</name>
    <name evidence="7" type="ORF">GCM10008179_34690</name>
</gene>
<dbReference type="AlphaFoldDB" id="A0A9W6J4U9"/>
<feature type="transmembrane region" description="Helical" evidence="6">
    <location>
        <begin position="282"/>
        <end position="302"/>
    </location>
</feature>
<dbReference type="GO" id="GO:0043190">
    <property type="term" value="C:ATP-binding cassette (ABC) transporter complex"/>
    <property type="evidence" value="ECO:0007669"/>
    <property type="project" value="TreeGrafter"/>
</dbReference>
<keyword evidence="3 6" id="KW-0812">Transmembrane</keyword>
<organism evidence="7 8">
    <name type="scientific">Hansschlegelia plantiphila</name>
    <dbReference type="NCBI Taxonomy" id="374655"/>
    <lineage>
        <taxon>Bacteria</taxon>
        <taxon>Pseudomonadati</taxon>
        <taxon>Pseudomonadota</taxon>
        <taxon>Alphaproteobacteria</taxon>
        <taxon>Hyphomicrobiales</taxon>
        <taxon>Methylopilaceae</taxon>
        <taxon>Hansschlegelia</taxon>
    </lineage>
</organism>
<evidence type="ECO:0000256" key="3">
    <source>
        <dbReference type="ARBA" id="ARBA00022692"/>
    </source>
</evidence>
<dbReference type="Proteomes" id="UP001143372">
    <property type="component" value="Unassembled WGS sequence"/>
</dbReference>
<dbReference type="PANTHER" id="PTHR33529:SF2">
    <property type="entry name" value="LIPOPOLYSACCHARIDE EXPORT SYSTEM PERMEASE PROTEIN LPTG"/>
    <property type="match status" value="1"/>
</dbReference>
<feature type="transmembrane region" description="Helical" evidence="6">
    <location>
        <begin position="12"/>
        <end position="29"/>
    </location>
</feature>
<feature type="transmembrane region" description="Helical" evidence="6">
    <location>
        <begin position="314"/>
        <end position="333"/>
    </location>
</feature>
<name>A0A9W6J4U9_9HYPH</name>
<evidence type="ECO:0000256" key="4">
    <source>
        <dbReference type="ARBA" id="ARBA00022989"/>
    </source>
</evidence>
<comment type="subcellular location">
    <subcellularLocation>
        <location evidence="1">Cell membrane</location>
        <topology evidence="1">Multi-pass membrane protein</topology>
    </subcellularLocation>
</comment>
<reference evidence="7" key="2">
    <citation type="submission" date="2023-01" db="EMBL/GenBank/DDBJ databases">
        <authorList>
            <person name="Sun Q."/>
            <person name="Evtushenko L."/>
        </authorList>
    </citation>
    <scope>NUCLEOTIDE SEQUENCE</scope>
    <source>
        <strain evidence="7">VKM B-2347</strain>
    </source>
</reference>
<dbReference type="GO" id="GO:0015920">
    <property type="term" value="P:lipopolysaccharide transport"/>
    <property type="evidence" value="ECO:0007669"/>
    <property type="project" value="TreeGrafter"/>
</dbReference>
<dbReference type="Pfam" id="PF03739">
    <property type="entry name" value="LptF_LptG"/>
    <property type="match status" value="1"/>
</dbReference>
<comment type="caution">
    <text evidence="7">The sequence shown here is derived from an EMBL/GenBank/DDBJ whole genome shotgun (WGS) entry which is preliminary data.</text>
</comment>
<evidence type="ECO:0000256" key="2">
    <source>
        <dbReference type="ARBA" id="ARBA00022475"/>
    </source>
</evidence>
<feature type="transmembrane region" description="Helical" evidence="6">
    <location>
        <begin position="95"/>
        <end position="117"/>
    </location>
</feature>
<protein>
    <submittedName>
        <fullName evidence="7">LPS export ABC transporter permease LptG</fullName>
    </submittedName>
</protein>
<dbReference type="RefSeq" id="WP_271170044.1">
    <property type="nucleotide sequence ID" value="NZ_BSFI01000023.1"/>
</dbReference>
<evidence type="ECO:0000256" key="1">
    <source>
        <dbReference type="ARBA" id="ARBA00004651"/>
    </source>
</evidence>
<keyword evidence="5 6" id="KW-0472">Membrane</keyword>